<organism evidence="1 2">
    <name type="scientific">Rhabditophanes sp. KR3021</name>
    <dbReference type="NCBI Taxonomy" id="114890"/>
    <lineage>
        <taxon>Eukaryota</taxon>
        <taxon>Metazoa</taxon>
        <taxon>Ecdysozoa</taxon>
        <taxon>Nematoda</taxon>
        <taxon>Chromadorea</taxon>
        <taxon>Rhabditida</taxon>
        <taxon>Tylenchina</taxon>
        <taxon>Panagrolaimomorpha</taxon>
        <taxon>Strongyloidoidea</taxon>
        <taxon>Alloionematidae</taxon>
        <taxon>Rhabditophanes</taxon>
    </lineage>
</organism>
<name>A0AC35U0M6_9BILA</name>
<evidence type="ECO:0000313" key="2">
    <source>
        <dbReference type="WBParaSite" id="RSKR_0000642333.1"/>
    </source>
</evidence>
<sequence length="332" mass="38363">MLCSFNNLFIALLFIFKTQNVAATICPDKCVCDEEEGLLSCTGISSTMVPSDWPTHYIKIHLFDCDLHTIQNNAFRRWHDLKEIKIERNKNLDFIDKKAFKGLKKLRELHILNNPRLSVISQGSFSNIGNAESLTIDISDNNIQVIQNDAFKNSHNIRKLIIKDKMFIFYRLSLIIQLDFLYISGLCVLQSYAFANTSKNDSIYFVYFFTHLLFYLATPETLNTEGISLIFKDNNVVCNCDMVWIKYYPDISLQQDNFCGAEQGHKSIHFYKPYNCGISKKELSSESQLTAQSSIVVTKYPDLITKISSSSRSFRYKKLPILLIFLSFKYFL</sequence>
<protein>
    <submittedName>
        <fullName evidence="2">LRRCT domain-containing protein</fullName>
    </submittedName>
</protein>
<reference evidence="2" key="1">
    <citation type="submission" date="2016-11" db="UniProtKB">
        <authorList>
            <consortium name="WormBaseParasite"/>
        </authorList>
    </citation>
    <scope>IDENTIFICATION</scope>
    <source>
        <strain evidence="2">KR3021</strain>
    </source>
</reference>
<dbReference type="WBParaSite" id="RSKR_0000642333.1">
    <property type="protein sequence ID" value="RSKR_0000642333.1"/>
    <property type="gene ID" value="RSKR_0000642333"/>
</dbReference>
<dbReference type="Proteomes" id="UP000095286">
    <property type="component" value="Unplaced"/>
</dbReference>
<proteinExistence type="predicted"/>
<accession>A0AC35U0M6</accession>
<evidence type="ECO:0000313" key="1">
    <source>
        <dbReference type="Proteomes" id="UP000095286"/>
    </source>
</evidence>